<dbReference type="Proteomes" id="UP001549366">
    <property type="component" value="Unassembled WGS sequence"/>
</dbReference>
<dbReference type="EMBL" id="JBEWTB010000002">
    <property type="protein sequence ID" value="MET4759055.1"/>
    <property type="molecule type" value="Genomic_DNA"/>
</dbReference>
<reference evidence="1 2" key="1">
    <citation type="submission" date="2024-06" db="EMBL/GenBank/DDBJ databases">
        <title>Genomic Encyclopedia of Type Strains, Phase V (KMG-V): Genome sequencing to study the core and pangenomes of soil and plant-associated prokaryotes.</title>
        <authorList>
            <person name="Whitman W."/>
        </authorList>
    </citation>
    <scope>NUCLEOTIDE SEQUENCE [LARGE SCALE GENOMIC DNA]</scope>
    <source>
        <strain evidence="1 2">NE40</strain>
    </source>
</reference>
<keyword evidence="2" id="KW-1185">Reference proteome</keyword>
<accession>A0ABV2SMR1</accession>
<evidence type="ECO:0000313" key="2">
    <source>
        <dbReference type="Proteomes" id="UP001549366"/>
    </source>
</evidence>
<name>A0ABV2SMR1_9GAMM</name>
<comment type="caution">
    <text evidence="1">The sequence shown here is derived from an EMBL/GenBank/DDBJ whole genome shotgun (WGS) entry which is preliminary data.</text>
</comment>
<proteinExistence type="predicted"/>
<gene>
    <name evidence="1" type="ORF">V5J35_004247</name>
</gene>
<evidence type="ECO:0000313" key="1">
    <source>
        <dbReference type="EMBL" id="MET4759055.1"/>
    </source>
</evidence>
<protein>
    <submittedName>
        <fullName evidence="1">Uncharacterized protein</fullName>
    </submittedName>
</protein>
<organism evidence="1 2">
    <name type="scientific">Endozoicomonas lisbonensis</name>
    <dbReference type="NCBI Taxonomy" id="3120522"/>
    <lineage>
        <taxon>Bacteria</taxon>
        <taxon>Pseudomonadati</taxon>
        <taxon>Pseudomonadota</taxon>
        <taxon>Gammaproteobacteria</taxon>
        <taxon>Oceanospirillales</taxon>
        <taxon>Endozoicomonadaceae</taxon>
        <taxon>Endozoicomonas</taxon>
    </lineage>
</organism>
<sequence>MSTMAFKGREPVGKHVIFSHCHLPLNHRGNMEKISFTLVLMMLVPAGLIQQVQLTEHRVSIKLL</sequence>